<evidence type="ECO:0000313" key="3">
    <source>
        <dbReference type="Proteomes" id="UP001151760"/>
    </source>
</evidence>
<feature type="compositionally biased region" description="Polar residues" evidence="1">
    <location>
        <begin position="350"/>
        <end position="367"/>
    </location>
</feature>
<evidence type="ECO:0000256" key="1">
    <source>
        <dbReference type="SAM" id="MobiDB-lite"/>
    </source>
</evidence>
<organism evidence="2 3">
    <name type="scientific">Tanacetum coccineum</name>
    <dbReference type="NCBI Taxonomy" id="301880"/>
    <lineage>
        <taxon>Eukaryota</taxon>
        <taxon>Viridiplantae</taxon>
        <taxon>Streptophyta</taxon>
        <taxon>Embryophyta</taxon>
        <taxon>Tracheophyta</taxon>
        <taxon>Spermatophyta</taxon>
        <taxon>Magnoliopsida</taxon>
        <taxon>eudicotyledons</taxon>
        <taxon>Gunneridae</taxon>
        <taxon>Pentapetalae</taxon>
        <taxon>asterids</taxon>
        <taxon>campanulids</taxon>
        <taxon>Asterales</taxon>
        <taxon>Asteraceae</taxon>
        <taxon>Asteroideae</taxon>
        <taxon>Anthemideae</taxon>
        <taxon>Anthemidinae</taxon>
        <taxon>Tanacetum</taxon>
    </lineage>
</organism>
<keyword evidence="3" id="KW-1185">Reference proteome</keyword>
<proteinExistence type="predicted"/>
<feature type="region of interest" description="Disordered" evidence="1">
    <location>
        <begin position="303"/>
        <end position="376"/>
    </location>
</feature>
<keyword evidence="2" id="KW-0808">Transferase</keyword>
<dbReference type="EMBL" id="BQNB010017166">
    <property type="protein sequence ID" value="GJT60077.1"/>
    <property type="molecule type" value="Genomic_DNA"/>
</dbReference>
<dbReference type="Pfam" id="PF13650">
    <property type="entry name" value="Asp_protease_2"/>
    <property type="match status" value="1"/>
</dbReference>
<name>A0ABQ5F9X4_9ASTR</name>
<gene>
    <name evidence="2" type="ORF">Tco_1003610</name>
</gene>
<dbReference type="PANTHER" id="PTHR33067">
    <property type="entry name" value="RNA-DIRECTED DNA POLYMERASE-RELATED"/>
    <property type="match status" value="1"/>
</dbReference>
<accession>A0ABQ5F9X4</accession>
<reference evidence="2" key="1">
    <citation type="journal article" date="2022" name="Int. J. Mol. Sci.">
        <title>Draft Genome of Tanacetum Coccineum: Genomic Comparison of Closely Related Tanacetum-Family Plants.</title>
        <authorList>
            <person name="Yamashiro T."/>
            <person name="Shiraishi A."/>
            <person name="Nakayama K."/>
            <person name="Satake H."/>
        </authorList>
    </citation>
    <scope>NUCLEOTIDE SEQUENCE</scope>
</reference>
<keyword evidence="2" id="KW-0548">Nucleotidyltransferase</keyword>
<dbReference type="PANTHER" id="PTHR33067:SF35">
    <property type="entry name" value="ASPARTIC PEPTIDASE DDI1-TYPE DOMAIN-CONTAINING PROTEIN"/>
    <property type="match status" value="1"/>
</dbReference>
<evidence type="ECO:0000313" key="2">
    <source>
        <dbReference type="EMBL" id="GJT60077.1"/>
    </source>
</evidence>
<reference evidence="2" key="2">
    <citation type="submission" date="2022-01" db="EMBL/GenBank/DDBJ databases">
        <authorList>
            <person name="Yamashiro T."/>
            <person name="Shiraishi A."/>
            <person name="Satake H."/>
            <person name="Nakayama K."/>
        </authorList>
    </citation>
    <scope>NUCLEOTIDE SEQUENCE</scope>
</reference>
<dbReference type="CDD" id="cd00303">
    <property type="entry name" value="retropepsin_like"/>
    <property type="match status" value="1"/>
</dbReference>
<feature type="compositionally biased region" description="Basic and acidic residues" evidence="1">
    <location>
        <begin position="337"/>
        <end position="346"/>
    </location>
</feature>
<protein>
    <submittedName>
        <fullName evidence="2">DNA-directed DNA polymerase</fullName>
    </submittedName>
</protein>
<dbReference type="GO" id="GO:0003887">
    <property type="term" value="F:DNA-directed DNA polymerase activity"/>
    <property type="evidence" value="ECO:0007669"/>
    <property type="project" value="UniProtKB-KW"/>
</dbReference>
<dbReference type="Proteomes" id="UP001151760">
    <property type="component" value="Unassembled WGS sequence"/>
</dbReference>
<dbReference type="InterPro" id="IPR021109">
    <property type="entry name" value="Peptidase_aspartic_dom_sf"/>
</dbReference>
<sequence>MANTVFYHLACTALLSSDCFLACLLCLELIIITIKPVPVSQAENPSLSLELDQLIRRIHQLDTTYRPFHSEQRNDLCSLNNVSILPNNTAYSVKSIRRTNLQQTHTAYSVKSIRRTNLQQTHTASYPTDLLSSENPERLFRLKKRIFETPGLVESSSPELDLFSDIEEHSEEETTEIMTETIGDSRSSNASSLSHILNWSRKSLAHERTIRFDYKLGNPENEVSKQEVILFSNGLDVPTRQILDSKDAIPTKTTADAKIAIQEMAEYSQKWHNETSSKARSTETSDRLAAIQAQLNNLGREMLDPTLGETTRGGKATTLDVRDNDTSVPPKEPVVVELEKPVRSNEDLTNDQPQITSKLVVQPSNKVQPPPVPFPKRLRKEKDEAQQKQFLENLKQLHINLPFIEALSQMPKYDKFLKGLLTNKARLEEACKIIMNEICSAVLLNKLPSKEKDLGSFTIPYNIGQLHIDNALADLGASISLMPYMMYKKLGLVEPKATRMSLELANRSIQYPRGIIENVLIKVDKFIIPIDFVILDMPEDSRVPIILGRPFLATARAMIDVFNKKITLRVGDDEVIFDVDQSIKRLTNEDDECYGIDDLDEMINKEA</sequence>
<dbReference type="Gene3D" id="2.40.70.10">
    <property type="entry name" value="Acid Proteases"/>
    <property type="match status" value="1"/>
</dbReference>
<comment type="caution">
    <text evidence="2">The sequence shown here is derived from an EMBL/GenBank/DDBJ whole genome shotgun (WGS) entry which is preliminary data.</text>
</comment>
<keyword evidence="2" id="KW-0239">DNA-directed DNA polymerase</keyword>